<dbReference type="NCBIfam" id="TIGR01549">
    <property type="entry name" value="HAD-SF-IA-v1"/>
    <property type="match status" value="1"/>
</dbReference>
<dbReference type="PANTHER" id="PTHR19288">
    <property type="entry name" value="4-NITROPHENYLPHOSPHATASE-RELATED"/>
    <property type="match status" value="1"/>
</dbReference>
<dbReference type="STRING" id="1196324.A374_10915"/>
<dbReference type="OrthoDB" id="9787572at2"/>
<dbReference type="GO" id="GO:0005737">
    <property type="term" value="C:cytoplasm"/>
    <property type="evidence" value="ECO:0007669"/>
    <property type="project" value="TreeGrafter"/>
</dbReference>
<dbReference type="NCBIfam" id="TIGR01662">
    <property type="entry name" value="HAD-SF-IIIA"/>
    <property type="match status" value="1"/>
</dbReference>
<evidence type="ECO:0000313" key="2">
    <source>
        <dbReference type="Proteomes" id="UP000004080"/>
    </source>
</evidence>
<accession>I8AIE6</accession>
<dbReference type="FunFam" id="3.40.50.1000:FF:000067">
    <property type="entry name" value="HAD phosphatase, family IIIA"/>
    <property type="match status" value="1"/>
</dbReference>
<dbReference type="InterPro" id="IPR036412">
    <property type="entry name" value="HAD-like_sf"/>
</dbReference>
<name>I8AIE6_9BACL</name>
<dbReference type="InterPro" id="IPR006549">
    <property type="entry name" value="HAD-SF_hydro_IIIA"/>
</dbReference>
<dbReference type="InterPro" id="IPR006439">
    <property type="entry name" value="HAD-SF_hydro_IA"/>
</dbReference>
<dbReference type="eggNOG" id="COG2179">
    <property type="taxonomic scope" value="Bacteria"/>
</dbReference>
<proteinExistence type="predicted"/>
<reference evidence="1 2" key="1">
    <citation type="journal article" date="2012" name="J. Bacteriol.">
        <title>Genome of Bacillus macauensis ZFHKF-1, a Long-Chain-Forming Bacterium.</title>
        <authorList>
            <person name="Cai L."/>
            <person name="Zhang T."/>
        </authorList>
    </citation>
    <scope>NUCLEOTIDE SEQUENCE [LARGE SCALE GENOMIC DNA]</scope>
    <source>
        <strain evidence="1 2">ZFHKF-1</strain>
    </source>
</reference>
<dbReference type="InterPro" id="IPR023214">
    <property type="entry name" value="HAD_sf"/>
</dbReference>
<comment type="caution">
    <text evidence="1">The sequence shown here is derived from an EMBL/GenBank/DDBJ whole genome shotgun (WGS) entry which is preliminary data.</text>
</comment>
<sequence>MLKKFLPDQHVESIFQITPEMLKERNVKGIITDLDNTLVAWDSPGATPELMEWFQSFQEQGIIITIVSNNTEKRVSSFSTPVKIPFIYSARKPMTRAFKRALSDMKLAKDEVVVIGDQLLTDVFGGNRMGLHTIMVVPVASTDGLWTRVNRKIERVILGRLKRKGLLHWEENKG</sequence>
<gene>
    <name evidence="1" type="ORF">A374_10915</name>
</gene>
<dbReference type="EMBL" id="AKKV01000026">
    <property type="protein sequence ID" value="EIT85249.1"/>
    <property type="molecule type" value="Genomic_DNA"/>
</dbReference>
<dbReference type="Proteomes" id="UP000004080">
    <property type="component" value="Unassembled WGS sequence"/>
</dbReference>
<dbReference type="GO" id="GO:0008962">
    <property type="term" value="F:phosphatidylglycerophosphatase activity"/>
    <property type="evidence" value="ECO:0007669"/>
    <property type="project" value="InterPro"/>
</dbReference>
<organism evidence="1 2">
    <name type="scientific">Fictibacillus macauensis ZFHKF-1</name>
    <dbReference type="NCBI Taxonomy" id="1196324"/>
    <lineage>
        <taxon>Bacteria</taxon>
        <taxon>Bacillati</taxon>
        <taxon>Bacillota</taxon>
        <taxon>Bacilli</taxon>
        <taxon>Bacillales</taxon>
        <taxon>Fictibacillaceae</taxon>
        <taxon>Fictibacillus</taxon>
    </lineage>
</organism>
<dbReference type="Pfam" id="PF13242">
    <property type="entry name" value="Hydrolase_like"/>
    <property type="match status" value="1"/>
</dbReference>
<dbReference type="CDD" id="cd16416">
    <property type="entry name" value="HAD_BsYqeG-like"/>
    <property type="match status" value="1"/>
</dbReference>
<protein>
    <submittedName>
        <fullName evidence="1">HAD-superfamily hydrolase</fullName>
    </submittedName>
</protein>
<keyword evidence="2" id="KW-1185">Reference proteome</keyword>
<dbReference type="NCBIfam" id="TIGR01668">
    <property type="entry name" value="YqeG_hyp_ppase"/>
    <property type="match status" value="1"/>
</dbReference>
<dbReference type="SUPFAM" id="SSF56784">
    <property type="entry name" value="HAD-like"/>
    <property type="match status" value="1"/>
</dbReference>
<dbReference type="RefSeq" id="WP_007202267.1">
    <property type="nucleotide sequence ID" value="NZ_AKKV01000026.1"/>
</dbReference>
<dbReference type="PANTHER" id="PTHR19288:SF25">
    <property type="entry name" value="PHOSPHATIDYLGLYCEROPHOSPHATASE GEP4, MITOCHONDRIAL"/>
    <property type="match status" value="1"/>
</dbReference>
<keyword evidence="1" id="KW-0378">Hydrolase</keyword>
<dbReference type="AlphaFoldDB" id="I8AIE6"/>
<dbReference type="PATRIC" id="fig|1196324.3.peg.2232"/>
<evidence type="ECO:0000313" key="1">
    <source>
        <dbReference type="EMBL" id="EIT85249.1"/>
    </source>
</evidence>
<dbReference type="Gene3D" id="3.40.50.1000">
    <property type="entry name" value="HAD superfamily/HAD-like"/>
    <property type="match status" value="1"/>
</dbReference>
<dbReference type="InterPro" id="IPR010021">
    <property type="entry name" value="PGPP1/Gep4"/>
</dbReference>